<dbReference type="Proteomes" id="UP000663929">
    <property type="component" value="Chromosome"/>
</dbReference>
<sequence length="348" mass="39534">MTPAPRSVRASVFRLLGRNPLRRAALFLILGVVAGLPSMALPKSTLLVLGPDAKGYKQVMQGMSEELEDEFDLIHRKVDRDTPYKNFEAHLLEVQPDLLVLMDNVTISYYRFFQERYRGRIDFPPTIVTMALFVDQSIKGMEKVIGLRYEVPPVISLTHLRSIIADPVNRVGVVYRAEHRNYFEGQKAYCDQEKITLVGYEIGSDGADGTGTVDEKNLSKEIRNGLKYLITNENVDVLLVLNDNKLLREKDVRTVWLPKLRRFRKPVVVGVESLMSIAGFGNFGVLPDHYGLGISVANLAIDIKESQWEMESGHVYNPNSVKKHLEKKFARKYLTVPPDKYNEIDILK</sequence>
<dbReference type="KEGG" id="scor:J3U87_12925"/>
<keyword evidence="2" id="KW-1185">Reference proteome</keyword>
<name>A0A8A4TW06_SULCO</name>
<proteinExistence type="predicted"/>
<dbReference type="AlphaFoldDB" id="A0A8A4TW06"/>
<organism evidence="1 2">
    <name type="scientific">Sulfidibacter corallicola</name>
    <dbReference type="NCBI Taxonomy" id="2818388"/>
    <lineage>
        <taxon>Bacteria</taxon>
        <taxon>Pseudomonadati</taxon>
        <taxon>Acidobacteriota</taxon>
        <taxon>Holophagae</taxon>
        <taxon>Acanthopleuribacterales</taxon>
        <taxon>Acanthopleuribacteraceae</taxon>
        <taxon>Sulfidibacter</taxon>
    </lineage>
</organism>
<dbReference type="EMBL" id="CP071793">
    <property type="protein sequence ID" value="QTD53351.1"/>
    <property type="molecule type" value="Genomic_DNA"/>
</dbReference>
<reference evidence="1" key="1">
    <citation type="submission" date="2021-03" db="EMBL/GenBank/DDBJ databases">
        <title>Acanthopleuribacteraceae sp. M133.</title>
        <authorList>
            <person name="Wang G."/>
        </authorList>
    </citation>
    <scope>NUCLEOTIDE SEQUENCE</scope>
    <source>
        <strain evidence="1">M133</strain>
    </source>
</reference>
<gene>
    <name evidence="1" type="ORF">J3U87_12925</name>
</gene>
<accession>A0A8A4TW06</accession>
<dbReference type="RefSeq" id="WP_237383453.1">
    <property type="nucleotide sequence ID" value="NZ_CP071793.1"/>
</dbReference>
<evidence type="ECO:0000313" key="1">
    <source>
        <dbReference type="EMBL" id="QTD53351.1"/>
    </source>
</evidence>
<evidence type="ECO:0000313" key="2">
    <source>
        <dbReference type="Proteomes" id="UP000663929"/>
    </source>
</evidence>
<protein>
    <submittedName>
        <fullName evidence="1">Uncharacterized protein</fullName>
    </submittedName>
</protein>